<evidence type="ECO:0000313" key="2">
    <source>
        <dbReference type="EMBL" id="MFC7149656.1"/>
    </source>
</evidence>
<reference evidence="3" key="1">
    <citation type="journal article" date="2019" name="Int. J. Syst. Evol. Microbiol.">
        <title>The Global Catalogue of Microorganisms (GCM) 10K type strain sequencing project: providing services to taxonomists for standard genome sequencing and annotation.</title>
        <authorList>
            <consortium name="The Broad Institute Genomics Platform"/>
            <consortium name="The Broad Institute Genome Sequencing Center for Infectious Disease"/>
            <person name="Wu L."/>
            <person name="Ma J."/>
        </authorList>
    </citation>
    <scope>NUCLEOTIDE SEQUENCE [LARGE SCALE GENOMIC DNA]</scope>
    <source>
        <strain evidence="3">KCTC 12907</strain>
    </source>
</reference>
<evidence type="ECO:0000313" key="3">
    <source>
        <dbReference type="Proteomes" id="UP001596378"/>
    </source>
</evidence>
<dbReference type="Pfam" id="PF22790">
    <property type="entry name" value="YkoP"/>
    <property type="match status" value="1"/>
</dbReference>
<gene>
    <name evidence="2" type="ORF">ACFQMJ_14050</name>
</gene>
<comment type="caution">
    <text evidence="2">The sequence shown here is derived from an EMBL/GenBank/DDBJ whole genome shotgun (WGS) entry which is preliminary data.</text>
</comment>
<evidence type="ECO:0000259" key="1">
    <source>
        <dbReference type="Pfam" id="PF22790"/>
    </source>
</evidence>
<keyword evidence="3" id="KW-1185">Reference proteome</keyword>
<sequence length="221" mass="25119">MHNQPVWTAGRTVWQRGLTLQRRSFGFARQSVWMAWEKAAAWAMRLTSEHTLRAGMCIVMVKKYKGEPFVCEDGTRIERGDRIGELHLNNGMVLALTRELGADRAALQTARLARNSLRQIREELDGRLAPAGVKALVGITILHRGLTHGLGFEQRPLASKRFERLTAFYLKLLLRFMHPDGMGRSERSKLKLTPVMLVCTRDNLGRKFGARSSVPRKERIS</sequence>
<dbReference type="EMBL" id="JBHTAI010000007">
    <property type="protein sequence ID" value="MFC7149656.1"/>
    <property type="molecule type" value="Genomic_DNA"/>
</dbReference>
<feature type="domain" description="YkoP-like" evidence="1">
    <location>
        <begin position="30"/>
        <end position="207"/>
    </location>
</feature>
<protein>
    <submittedName>
        <fullName evidence="2">Polysaccharide deacetylase</fullName>
    </submittedName>
</protein>
<proteinExistence type="predicted"/>
<name>A0ABW2FBV9_9BACL</name>
<dbReference type="InterPro" id="IPR054467">
    <property type="entry name" value="YkoP-like_dom"/>
</dbReference>
<organism evidence="2 3">
    <name type="scientific">Cohnella cellulosilytica</name>
    <dbReference type="NCBI Taxonomy" id="986710"/>
    <lineage>
        <taxon>Bacteria</taxon>
        <taxon>Bacillati</taxon>
        <taxon>Bacillota</taxon>
        <taxon>Bacilli</taxon>
        <taxon>Bacillales</taxon>
        <taxon>Paenibacillaceae</taxon>
        <taxon>Cohnella</taxon>
    </lineage>
</organism>
<dbReference type="Proteomes" id="UP001596378">
    <property type="component" value="Unassembled WGS sequence"/>
</dbReference>
<accession>A0ABW2FBV9</accession>
<dbReference type="RefSeq" id="WP_378051273.1">
    <property type="nucleotide sequence ID" value="NZ_JBHMDN010000034.1"/>
</dbReference>